<evidence type="ECO:0000313" key="2">
    <source>
        <dbReference type="EMBL" id="MBB5873528.1"/>
    </source>
</evidence>
<dbReference type="EMBL" id="JACHMN010000003">
    <property type="protein sequence ID" value="MBB5873528.1"/>
    <property type="molecule type" value="Genomic_DNA"/>
</dbReference>
<sequence length="268" mass="27737">MTALTSADGTVIAYESAGQGPAVVLVDGAMCFRHSGPMSPLADLLAKDFTVHTYDRRGRGESGDTLPYAVEREIEDLRALVAAAGGAAHVFAISSGVALTIAAASAGVRFTSLALYEPPFLTESGGGAQAKEYSVGLRELLDAGRRGDAAALFMTHVGVPAGVVDGMRAQPFWAGFEAIAPTLAYDDAVMGDSSVPRERAAAITVPTLLLDGGASPESLRAATRATAEAIPGARHRTLDGQTHDVAPEVLAPVLTAFFGETHHDRHNS</sequence>
<proteinExistence type="predicted"/>
<accession>A0A841C1A9</accession>
<keyword evidence="3" id="KW-1185">Reference proteome</keyword>
<comment type="caution">
    <text evidence="2">The sequence shown here is derived from an EMBL/GenBank/DDBJ whole genome shotgun (WGS) entry which is preliminary data.</text>
</comment>
<dbReference type="PANTHER" id="PTHR43433">
    <property type="entry name" value="HYDROLASE, ALPHA/BETA FOLD FAMILY PROTEIN"/>
    <property type="match status" value="1"/>
</dbReference>
<dbReference type="PANTHER" id="PTHR43433:SF5">
    <property type="entry name" value="AB HYDROLASE-1 DOMAIN-CONTAINING PROTEIN"/>
    <property type="match status" value="1"/>
</dbReference>
<dbReference type="Gene3D" id="3.40.50.1820">
    <property type="entry name" value="alpha/beta hydrolase"/>
    <property type="match status" value="1"/>
</dbReference>
<dbReference type="AlphaFoldDB" id="A0A841C1A9"/>
<dbReference type="SUPFAM" id="SSF53474">
    <property type="entry name" value="alpha/beta-Hydrolases"/>
    <property type="match status" value="1"/>
</dbReference>
<name>A0A841C1A9_9ACTN</name>
<evidence type="ECO:0000313" key="3">
    <source>
        <dbReference type="Proteomes" id="UP000587527"/>
    </source>
</evidence>
<dbReference type="Pfam" id="PF12697">
    <property type="entry name" value="Abhydrolase_6"/>
    <property type="match status" value="1"/>
</dbReference>
<dbReference type="Proteomes" id="UP000587527">
    <property type="component" value="Unassembled WGS sequence"/>
</dbReference>
<dbReference type="RefSeq" id="WP_184844857.1">
    <property type="nucleotide sequence ID" value="NZ_JACHMN010000003.1"/>
</dbReference>
<dbReference type="GO" id="GO:0046503">
    <property type="term" value="P:glycerolipid catabolic process"/>
    <property type="evidence" value="ECO:0007669"/>
    <property type="project" value="TreeGrafter"/>
</dbReference>
<feature type="domain" description="AB hydrolase-1" evidence="1">
    <location>
        <begin position="30"/>
        <end position="244"/>
    </location>
</feature>
<evidence type="ECO:0000259" key="1">
    <source>
        <dbReference type="Pfam" id="PF12697"/>
    </source>
</evidence>
<dbReference type="InterPro" id="IPR050471">
    <property type="entry name" value="AB_hydrolase"/>
</dbReference>
<dbReference type="GO" id="GO:0004806">
    <property type="term" value="F:triacylglycerol lipase activity"/>
    <property type="evidence" value="ECO:0007669"/>
    <property type="project" value="TreeGrafter"/>
</dbReference>
<dbReference type="InterPro" id="IPR029058">
    <property type="entry name" value="AB_hydrolase_fold"/>
</dbReference>
<reference evidence="2 3" key="1">
    <citation type="submission" date="2020-08" db="EMBL/GenBank/DDBJ databases">
        <title>Sequencing the genomes of 1000 actinobacteria strains.</title>
        <authorList>
            <person name="Klenk H.-P."/>
        </authorList>
    </citation>
    <scope>NUCLEOTIDE SEQUENCE [LARGE SCALE GENOMIC DNA]</scope>
    <source>
        <strain evidence="2 3">DSM 45362</strain>
    </source>
</reference>
<organism evidence="2 3">
    <name type="scientific">Allocatelliglobosispora scoriae</name>
    <dbReference type="NCBI Taxonomy" id="643052"/>
    <lineage>
        <taxon>Bacteria</taxon>
        <taxon>Bacillati</taxon>
        <taxon>Actinomycetota</taxon>
        <taxon>Actinomycetes</taxon>
        <taxon>Micromonosporales</taxon>
        <taxon>Micromonosporaceae</taxon>
        <taxon>Allocatelliglobosispora</taxon>
    </lineage>
</organism>
<gene>
    <name evidence="2" type="ORF">F4553_006962</name>
</gene>
<protein>
    <submittedName>
        <fullName evidence="2">Pimeloyl-ACP methyl ester carboxylesterase</fullName>
    </submittedName>
</protein>
<dbReference type="InterPro" id="IPR000073">
    <property type="entry name" value="AB_hydrolase_1"/>
</dbReference>